<dbReference type="EMBL" id="SMFV01000001">
    <property type="protein sequence ID" value="TCK06259.1"/>
    <property type="molecule type" value="Genomic_DNA"/>
</dbReference>
<reference evidence="2 3" key="1">
    <citation type="submission" date="2019-03" db="EMBL/GenBank/DDBJ databases">
        <title>Genomic Encyclopedia of Archaeal and Bacterial Type Strains, Phase II (KMG-II): from individual species to whole genera.</title>
        <authorList>
            <person name="Goeker M."/>
        </authorList>
    </citation>
    <scope>NUCLEOTIDE SEQUENCE [LARGE SCALE GENOMIC DNA]</scope>
    <source>
        <strain evidence="2 3">DSM 24425</strain>
    </source>
</reference>
<dbReference type="SUPFAM" id="SSF51735">
    <property type="entry name" value="NAD(P)-binding Rossmann-fold domains"/>
    <property type="match status" value="1"/>
</dbReference>
<dbReference type="Pfam" id="PF01370">
    <property type="entry name" value="Epimerase"/>
    <property type="match status" value="1"/>
</dbReference>
<dbReference type="InterPro" id="IPR001509">
    <property type="entry name" value="Epimerase_deHydtase"/>
</dbReference>
<organism evidence="2 3">
    <name type="scientific">Phorcysia thermohydrogeniphila</name>
    <dbReference type="NCBI Taxonomy" id="936138"/>
    <lineage>
        <taxon>Bacteria</taxon>
        <taxon>Pseudomonadati</taxon>
        <taxon>Aquificota</taxon>
        <taxon>Aquificia</taxon>
        <taxon>Desulfurobacteriales</taxon>
        <taxon>Desulfurobacteriaceae</taxon>
        <taxon>Phorcysia</taxon>
    </lineage>
</organism>
<dbReference type="PANTHER" id="PTHR12126">
    <property type="entry name" value="NADH-UBIQUINONE OXIDOREDUCTASE 39 KDA SUBUNIT-RELATED"/>
    <property type="match status" value="1"/>
</dbReference>
<keyword evidence="3" id="KW-1185">Reference proteome</keyword>
<comment type="caution">
    <text evidence="2">The sequence shown here is derived from an EMBL/GenBank/DDBJ whole genome shotgun (WGS) entry which is preliminary data.</text>
</comment>
<dbReference type="RefSeq" id="WP_132524634.1">
    <property type="nucleotide sequence ID" value="NZ_SMFV01000001.1"/>
</dbReference>
<feature type="domain" description="NAD-dependent epimerase/dehydratase" evidence="1">
    <location>
        <begin position="16"/>
        <end position="160"/>
    </location>
</feature>
<dbReference type="InterPro" id="IPR036291">
    <property type="entry name" value="NAD(P)-bd_dom_sf"/>
</dbReference>
<evidence type="ECO:0000259" key="1">
    <source>
        <dbReference type="Pfam" id="PF01370"/>
    </source>
</evidence>
<evidence type="ECO:0000313" key="2">
    <source>
        <dbReference type="EMBL" id="TCK06259.1"/>
    </source>
</evidence>
<gene>
    <name evidence="2" type="ORF">CLV27_0060</name>
</gene>
<dbReference type="Gene3D" id="3.40.50.720">
    <property type="entry name" value="NAD(P)-binding Rossmann-like Domain"/>
    <property type="match status" value="1"/>
</dbReference>
<protein>
    <submittedName>
        <fullName evidence="2">NADH dehydrogenase</fullName>
    </submittedName>
</protein>
<proteinExistence type="predicted"/>
<dbReference type="Proteomes" id="UP000295777">
    <property type="component" value="Unassembled WGS sequence"/>
</dbReference>
<evidence type="ECO:0000313" key="3">
    <source>
        <dbReference type="Proteomes" id="UP000295777"/>
    </source>
</evidence>
<dbReference type="GO" id="GO:0044877">
    <property type="term" value="F:protein-containing complex binding"/>
    <property type="evidence" value="ECO:0007669"/>
    <property type="project" value="TreeGrafter"/>
</dbReference>
<name>A0A4R1GJV1_9BACT</name>
<dbReference type="OrthoDB" id="9807212at2"/>
<dbReference type="AlphaFoldDB" id="A0A4R1GJV1"/>
<dbReference type="InterPro" id="IPR051207">
    <property type="entry name" value="ComplexI_NDUFA9_subunit"/>
</dbReference>
<dbReference type="PANTHER" id="PTHR12126:SF11">
    <property type="entry name" value="NADH DEHYDROGENASE [UBIQUINONE] 1 ALPHA SUBCOMPLEX SUBUNIT 9, MITOCHONDRIAL"/>
    <property type="match status" value="1"/>
</dbReference>
<accession>A0A4R1GJV1</accession>
<sequence length="267" mass="30148">MGLSEGKEKRGAISKILITGASGFIASHLIKALPQENLILLSRSEKLKTKYPKATFVQFSEEKIGELVVDSKPDVIVNLIGILVEKGNNTYEKVHFELTKRLVEAAKRVNLRKFIHISALGVRPNSRSRYHQSKWKAEEFIRSSGVPYAIFRPSIVLGEEQKLYEDLRFFSRFTPIIPAPKMKVQPVSVEKVVDSVRKAIYGDVTGTFELCGEKVMSMKELFELVLSELGIKRLVVEVPKVFFLPAALVGIGLTFDQYLMMEDNICR</sequence>